<dbReference type="KEGG" id="ras:RAS_09320"/>
<name>A0A510G7S8_9RICK</name>
<dbReference type="EMBL" id="AP019563">
    <property type="protein sequence ID" value="BBJ31823.1"/>
    <property type="molecule type" value="Genomic_DNA"/>
</dbReference>
<gene>
    <name evidence="1" type="ORF">RAS_09320</name>
</gene>
<reference evidence="1 2" key="1">
    <citation type="submission" date="2019-04" db="EMBL/GenBank/DDBJ databases">
        <title>Draft genome sequence of Rickettsia asiatica Maytaro1284.</title>
        <authorList>
            <person name="Thu M."/>
            <person name="Qiu Y."/>
            <person name="Nakao R."/>
        </authorList>
    </citation>
    <scope>NUCLEOTIDE SEQUENCE [LARGE SCALE GENOMIC DNA]</scope>
    <source>
        <strain evidence="1 2">Maytaro1284</strain>
    </source>
</reference>
<evidence type="ECO:0000313" key="2">
    <source>
        <dbReference type="Proteomes" id="UP000321183"/>
    </source>
</evidence>
<keyword evidence="2" id="KW-1185">Reference proteome</keyword>
<accession>A0A510G7S8</accession>
<dbReference type="Proteomes" id="UP000321183">
    <property type="component" value="Chromosome"/>
</dbReference>
<sequence length="52" mass="5855">MLLSHQDINVNEKDQLNLAKIIGLDINQNLTDSFKTTEMSILGIETVENPEL</sequence>
<dbReference type="AlphaFoldDB" id="A0A510G7S8"/>
<evidence type="ECO:0000313" key="1">
    <source>
        <dbReference type="EMBL" id="BBJ31823.1"/>
    </source>
</evidence>
<organism evidence="1 2">
    <name type="scientific">Rickettsia asiatica</name>
    <dbReference type="NCBI Taxonomy" id="238800"/>
    <lineage>
        <taxon>Bacteria</taxon>
        <taxon>Pseudomonadati</taxon>
        <taxon>Pseudomonadota</taxon>
        <taxon>Alphaproteobacteria</taxon>
        <taxon>Rickettsiales</taxon>
        <taxon>Rickettsiaceae</taxon>
        <taxon>Rickettsieae</taxon>
        <taxon>Rickettsia</taxon>
        <taxon>spotted fever group</taxon>
    </lineage>
</organism>
<protein>
    <submittedName>
        <fullName evidence="1">Uncharacterized protein</fullName>
    </submittedName>
</protein>
<proteinExistence type="predicted"/>